<keyword evidence="4" id="KW-1185">Reference proteome</keyword>
<evidence type="ECO:0000313" key="4">
    <source>
        <dbReference type="Proteomes" id="UP000236569"/>
    </source>
</evidence>
<dbReference type="Gene3D" id="2.40.128.110">
    <property type="entry name" value="Lipid/polyisoprenoid-binding, YceI-like"/>
    <property type="match status" value="1"/>
</dbReference>
<name>A0A2I9CXY1_9DEIO</name>
<dbReference type="PANTHER" id="PTHR34406:SF1">
    <property type="entry name" value="PROTEIN YCEI"/>
    <property type="match status" value="1"/>
</dbReference>
<comment type="caution">
    <text evidence="3">The sequence shown here is derived from an EMBL/GenBank/DDBJ whole genome shotgun (WGS) entry which is preliminary data.</text>
</comment>
<dbReference type="EMBL" id="BFAG01000011">
    <property type="protein sequence ID" value="GBF06972.1"/>
    <property type="molecule type" value="Genomic_DNA"/>
</dbReference>
<dbReference type="AlphaFoldDB" id="A0A2I9CXY1"/>
<sequence length="201" mass="21055">MHKTHTARLLSLAVLSLAAASAAPAKFEVVSSAENANVMTVESETAVENFTGRTNKISGTLTFDPVARTGSGTVIIDGASIDTGIAARNGHMRSPAWLNFDKVPQVKFTATRVTRLSGDQYRVTGNLTLNGVTRPVTADATVRYTPAGDSTKAAGLKGNVLAVSTKFNVKLSDFGVKNGQITSGRVNDELAISVRFIASDG</sequence>
<gene>
    <name evidence="3" type="ORF">DAERI_110154</name>
</gene>
<dbReference type="PANTHER" id="PTHR34406">
    <property type="entry name" value="PROTEIN YCEI"/>
    <property type="match status" value="1"/>
</dbReference>
<dbReference type="SUPFAM" id="SSF101874">
    <property type="entry name" value="YceI-like"/>
    <property type="match status" value="1"/>
</dbReference>
<feature type="domain" description="Lipid/polyisoprenoid-binding YceI-like" evidence="2">
    <location>
        <begin position="26"/>
        <end position="199"/>
    </location>
</feature>
<organism evidence="3 4">
    <name type="scientific">Deinococcus aerius</name>
    <dbReference type="NCBI Taxonomy" id="200253"/>
    <lineage>
        <taxon>Bacteria</taxon>
        <taxon>Thermotogati</taxon>
        <taxon>Deinococcota</taxon>
        <taxon>Deinococci</taxon>
        <taxon>Deinococcales</taxon>
        <taxon>Deinococcaceae</taxon>
        <taxon>Deinococcus</taxon>
    </lineage>
</organism>
<evidence type="ECO:0000259" key="2">
    <source>
        <dbReference type="SMART" id="SM00867"/>
    </source>
</evidence>
<dbReference type="Pfam" id="PF04264">
    <property type="entry name" value="YceI"/>
    <property type="match status" value="1"/>
</dbReference>
<feature type="chain" id="PRO_5014362106" description="Lipid/polyisoprenoid-binding YceI-like domain-containing protein" evidence="1">
    <location>
        <begin position="26"/>
        <end position="201"/>
    </location>
</feature>
<dbReference type="InterPro" id="IPR007372">
    <property type="entry name" value="Lipid/polyisoprenoid-bd_YceI"/>
</dbReference>
<protein>
    <recommendedName>
        <fullName evidence="2">Lipid/polyisoprenoid-binding YceI-like domain-containing protein</fullName>
    </recommendedName>
</protein>
<proteinExistence type="predicted"/>
<dbReference type="RefSeq" id="WP_103130306.1">
    <property type="nucleotide sequence ID" value="NZ_BFAG01000011.1"/>
</dbReference>
<dbReference type="InterPro" id="IPR036761">
    <property type="entry name" value="TTHA0802/YceI-like_sf"/>
</dbReference>
<dbReference type="Proteomes" id="UP000236569">
    <property type="component" value="Unassembled WGS sequence"/>
</dbReference>
<accession>A0A2I9CXY1</accession>
<feature type="signal peptide" evidence="1">
    <location>
        <begin position="1"/>
        <end position="25"/>
    </location>
</feature>
<dbReference type="SMART" id="SM00867">
    <property type="entry name" value="YceI"/>
    <property type="match status" value="1"/>
</dbReference>
<evidence type="ECO:0000313" key="3">
    <source>
        <dbReference type="EMBL" id="GBF06972.1"/>
    </source>
</evidence>
<keyword evidence="1" id="KW-0732">Signal</keyword>
<dbReference type="OrthoDB" id="9811006at2"/>
<reference evidence="4" key="1">
    <citation type="submission" date="2018-01" db="EMBL/GenBank/DDBJ databases">
        <title>Draft Genome Sequence of the Radioresistant Bacterium Deinococcus aerius TR0125, Isolated from the Higher Atmosphere above Japan.</title>
        <authorList>
            <person name="Satoh K."/>
            <person name="Arai H."/>
            <person name="Sanzen T."/>
            <person name="Kawaguchi Y."/>
            <person name="Hayashi H."/>
            <person name="Yokobori S."/>
            <person name="Yamagishi A."/>
            <person name="Oono Y."/>
            <person name="Narumi I."/>
        </authorList>
    </citation>
    <scope>NUCLEOTIDE SEQUENCE [LARGE SCALE GENOMIC DNA]</scope>
    <source>
        <strain evidence="4">TR0125</strain>
    </source>
</reference>
<evidence type="ECO:0000256" key="1">
    <source>
        <dbReference type="SAM" id="SignalP"/>
    </source>
</evidence>